<protein>
    <submittedName>
        <fullName evidence="1">Uncharacterized protein</fullName>
    </submittedName>
</protein>
<reference evidence="1" key="1">
    <citation type="journal article" date="2016" name="Nat. Genet.">
        <title>A high-quality carrot genome assembly provides new insights into carotenoid accumulation and asterid genome evolution.</title>
        <authorList>
            <person name="Iorizzo M."/>
            <person name="Ellison S."/>
            <person name="Senalik D."/>
            <person name="Zeng P."/>
            <person name="Satapoomin P."/>
            <person name="Huang J."/>
            <person name="Bowman M."/>
            <person name="Iovene M."/>
            <person name="Sanseverino W."/>
            <person name="Cavagnaro P."/>
            <person name="Yildiz M."/>
            <person name="Macko-Podgorni A."/>
            <person name="Moranska E."/>
            <person name="Grzebelus E."/>
            <person name="Grzebelus D."/>
            <person name="Ashrafi H."/>
            <person name="Zheng Z."/>
            <person name="Cheng S."/>
            <person name="Spooner D."/>
            <person name="Van Deynze A."/>
            <person name="Simon P."/>
        </authorList>
    </citation>
    <scope>NUCLEOTIDE SEQUENCE</scope>
    <source>
        <tissue evidence="1">Leaf</tissue>
    </source>
</reference>
<accession>A0AAF1BGQ7</accession>
<gene>
    <name evidence="1" type="ORF">DCAR_0933743</name>
</gene>
<sequence>MRRGSRKMWWMVPCVSRERSLCCELRMDIDEILKAKLATITEEPDMCDELESVETEHRALAKKRTEKIYMKVKLGTFERLISSALGALM</sequence>
<evidence type="ECO:0000313" key="1">
    <source>
        <dbReference type="EMBL" id="WOH14226.1"/>
    </source>
</evidence>
<proteinExistence type="predicted"/>
<name>A0AAF1BGQ7_DAUCS</name>
<dbReference type="EMBL" id="CP093351">
    <property type="protein sequence ID" value="WOH14226.1"/>
    <property type="molecule type" value="Genomic_DNA"/>
</dbReference>
<dbReference type="AlphaFoldDB" id="A0AAF1BGQ7"/>
<reference evidence="1" key="2">
    <citation type="submission" date="2022-03" db="EMBL/GenBank/DDBJ databases">
        <title>Draft title - Genomic analysis of global carrot germplasm unveils the trajectory of domestication and the origin of high carotenoid orange carrot.</title>
        <authorList>
            <person name="Iorizzo M."/>
            <person name="Ellison S."/>
            <person name="Senalik D."/>
            <person name="Macko-Podgorni A."/>
            <person name="Grzebelus D."/>
            <person name="Bostan H."/>
            <person name="Rolling W."/>
            <person name="Curaba J."/>
            <person name="Simon P."/>
        </authorList>
    </citation>
    <scope>NUCLEOTIDE SEQUENCE</scope>
    <source>
        <tissue evidence="1">Leaf</tissue>
    </source>
</reference>
<evidence type="ECO:0000313" key="2">
    <source>
        <dbReference type="Proteomes" id="UP000077755"/>
    </source>
</evidence>
<dbReference type="Proteomes" id="UP000077755">
    <property type="component" value="Chromosome 9"/>
</dbReference>
<organism evidence="1 2">
    <name type="scientific">Daucus carota subsp. sativus</name>
    <name type="common">Carrot</name>
    <dbReference type="NCBI Taxonomy" id="79200"/>
    <lineage>
        <taxon>Eukaryota</taxon>
        <taxon>Viridiplantae</taxon>
        <taxon>Streptophyta</taxon>
        <taxon>Embryophyta</taxon>
        <taxon>Tracheophyta</taxon>
        <taxon>Spermatophyta</taxon>
        <taxon>Magnoliopsida</taxon>
        <taxon>eudicotyledons</taxon>
        <taxon>Gunneridae</taxon>
        <taxon>Pentapetalae</taxon>
        <taxon>asterids</taxon>
        <taxon>campanulids</taxon>
        <taxon>Apiales</taxon>
        <taxon>Apiaceae</taxon>
        <taxon>Apioideae</taxon>
        <taxon>Scandiceae</taxon>
        <taxon>Daucinae</taxon>
        <taxon>Daucus</taxon>
        <taxon>Daucus sect. Daucus</taxon>
    </lineage>
</organism>
<keyword evidence="2" id="KW-1185">Reference proteome</keyword>